<dbReference type="Proteomes" id="UP000601990">
    <property type="component" value="Unassembled WGS sequence"/>
</dbReference>
<evidence type="ECO:0000256" key="4">
    <source>
        <dbReference type="ARBA" id="ARBA00023004"/>
    </source>
</evidence>
<dbReference type="SUPFAM" id="SSF102114">
    <property type="entry name" value="Radical SAM enzymes"/>
    <property type="match status" value="1"/>
</dbReference>
<keyword evidence="4" id="KW-0408">Iron</keyword>
<evidence type="ECO:0000256" key="1">
    <source>
        <dbReference type="ARBA" id="ARBA00001966"/>
    </source>
</evidence>
<protein>
    <submittedName>
        <fullName evidence="6">Radical SAM protein</fullName>
    </submittedName>
</protein>
<proteinExistence type="predicted"/>
<reference evidence="6" key="1">
    <citation type="submission" date="2019-12" db="EMBL/GenBank/DDBJ databases">
        <title>Comparative genomics gives insights into the taxonomy of the Azoarcus-Aromatoleum group and reveals separate origins of nif in the plant-associated Azoarcus and non-plant-associated Aromatoleum sub-groups.</title>
        <authorList>
            <person name="Lafos M."/>
            <person name="Maluk M."/>
            <person name="Batista M."/>
            <person name="Junghare M."/>
            <person name="Carmona M."/>
            <person name="Faoro H."/>
            <person name="Cruz L.M."/>
            <person name="Battistoni F."/>
            <person name="De Souza E."/>
            <person name="Pedrosa F."/>
            <person name="Chen W.-M."/>
            <person name="Poole P.S."/>
            <person name="Dixon R.A."/>
            <person name="James E.K."/>
        </authorList>
    </citation>
    <scope>NUCLEOTIDE SEQUENCE</scope>
    <source>
        <strain evidence="6">U120</strain>
    </source>
</reference>
<evidence type="ECO:0000256" key="5">
    <source>
        <dbReference type="ARBA" id="ARBA00023014"/>
    </source>
</evidence>
<dbReference type="CDD" id="cd01335">
    <property type="entry name" value="Radical_SAM"/>
    <property type="match status" value="1"/>
</dbReference>
<dbReference type="SFLD" id="SFLDS00029">
    <property type="entry name" value="Radical_SAM"/>
    <property type="match status" value="1"/>
</dbReference>
<dbReference type="InterPro" id="IPR013785">
    <property type="entry name" value="Aldolase_TIM"/>
</dbReference>
<keyword evidence="5" id="KW-0411">Iron-sulfur</keyword>
<keyword evidence="3" id="KW-0479">Metal-binding</keyword>
<gene>
    <name evidence="6" type="ORF">GO608_03840</name>
</gene>
<dbReference type="EMBL" id="WTVH01000004">
    <property type="protein sequence ID" value="NMF92458.1"/>
    <property type="molecule type" value="Genomic_DNA"/>
</dbReference>
<comment type="caution">
    <text evidence="6">The sequence shown here is derived from an EMBL/GenBank/DDBJ whole genome shotgun (WGS) entry which is preliminary data.</text>
</comment>
<dbReference type="RefSeq" id="WP_169197767.1">
    <property type="nucleotide sequence ID" value="NZ_WTVH02000010.1"/>
</dbReference>
<accession>A0ABX1N0H5</accession>
<name>A0ABX1N0H5_9RHOO</name>
<evidence type="ECO:0000313" key="6">
    <source>
        <dbReference type="EMBL" id="NMF92458.1"/>
    </source>
</evidence>
<dbReference type="Gene3D" id="3.20.20.70">
    <property type="entry name" value="Aldolase class I"/>
    <property type="match status" value="1"/>
</dbReference>
<keyword evidence="7" id="KW-1185">Reference proteome</keyword>
<dbReference type="InterPro" id="IPR058240">
    <property type="entry name" value="rSAM_sf"/>
</dbReference>
<comment type="cofactor">
    <cofactor evidence="1">
        <name>[4Fe-4S] cluster</name>
        <dbReference type="ChEBI" id="CHEBI:49883"/>
    </cofactor>
</comment>
<dbReference type="InterPro" id="IPR007197">
    <property type="entry name" value="rSAM"/>
</dbReference>
<evidence type="ECO:0000256" key="3">
    <source>
        <dbReference type="ARBA" id="ARBA00022723"/>
    </source>
</evidence>
<sequence>MTARDQTLSIRNHDRDLAGLTYVYPVLSRRAGGVSVGINLNPNSACNWHCAYCQVPGLVRGRAPEIDLSLLEAELSGFLHALVEGDYLERHVPEGLRVVRDIAFSGNGEPTSAAAFPEAVSLVVRLRDAVGLGREGPLRLITNGSLVGQARVREGLRLLGEAGGEVWFKVDAGTQASIERINGVSLDPDVVARNLAVSAGLCTTWVQTCMFRWDGASPSGDDIDAYIELLMRAGPERLAGVLLYGIARPSMQPEAVHLAPLDEAELEAIAAKVRKKGLMVRISP</sequence>
<evidence type="ECO:0000313" key="7">
    <source>
        <dbReference type="Proteomes" id="UP000601990"/>
    </source>
</evidence>
<evidence type="ECO:0000256" key="2">
    <source>
        <dbReference type="ARBA" id="ARBA00022691"/>
    </source>
</evidence>
<keyword evidence="2" id="KW-0949">S-adenosyl-L-methionine</keyword>
<organism evidence="6 7">
    <name type="scientific">Aromatoleum buckelii</name>
    <dbReference type="NCBI Taxonomy" id="200254"/>
    <lineage>
        <taxon>Bacteria</taxon>
        <taxon>Pseudomonadati</taxon>
        <taxon>Pseudomonadota</taxon>
        <taxon>Betaproteobacteria</taxon>
        <taxon>Rhodocyclales</taxon>
        <taxon>Rhodocyclaceae</taxon>
        <taxon>Aromatoleum</taxon>
    </lineage>
</organism>